<protein>
    <submittedName>
        <fullName evidence="1">Uncharacterized protein</fullName>
    </submittedName>
</protein>
<comment type="caution">
    <text evidence="1">The sequence shown here is derived from an EMBL/GenBank/DDBJ whole genome shotgun (WGS) entry which is preliminary data.</text>
</comment>
<dbReference type="EMBL" id="LLXJ01001545">
    <property type="protein sequence ID" value="PKC01670.1"/>
    <property type="molecule type" value="Genomic_DNA"/>
</dbReference>
<dbReference type="VEuPathDB" id="FungiDB:FUN_012337"/>
<reference evidence="1 2" key="2">
    <citation type="submission" date="2017-09" db="EMBL/GenBank/DDBJ databases">
        <title>Extensive intraspecific genome diversity in a model arbuscular mycorrhizal fungus.</title>
        <authorList>
            <person name="Chen E.C."/>
            <person name="Morin E."/>
            <person name="Beaudet D."/>
            <person name="Noel J."/>
            <person name="Ndikumana S."/>
            <person name="Charron P."/>
            <person name="St-Onge C."/>
            <person name="Giorgi J."/>
            <person name="Grigoriev I.V."/>
            <person name="Roux C."/>
            <person name="Martin F.M."/>
            <person name="Corradi N."/>
        </authorList>
    </citation>
    <scope>NUCLEOTIDE SEQUENCE [LARGE SCALE GENOMIC DNA]</scope>
    <source>
        <strain evidence="1 2">A5</strain>
    </source>
</reference>
<dbReference type="VEuPathDB" id="FungiDB:RhiirA1_414380"/>
<dbReference type="Proteomes" id="UP000232722">
    <property type="component" value="Unassembled WGS sequence"/>
</dbReference>
<evidence type="ECO:0000313" key="2">
    <source>
        <dbReference type="Proteomes" id="UP000232722"/>
    </source>
</evidence>
<accession>A0A2N0P4C9</accession>
<sequence>MATRYEQVPDVIKLYVDNPRGPAKELQPDDKISRYFTIDRIEDGLILIYPQ</sequence>
<dbReference type="AlphaFoldDB" id="A0A2N0P4C9"/>
<name>A0A2N0P4C9_9GLOM</name>
<organism evidence="1 2">
    <name type="scientific">Rhizophagus irregularis</name>
    <dbReference type="NCBI Taxonomy" id="588596"/>
    <lineage>
        <taxon>Eukaryota</taxon>
        <taxon>Fungi</taxon>
        <taxon>Fungi incertae sedis</taxon>
        <taxon>Mucoromycota</taxon>
        <taxon>Glomeromycotina</taxon>
        <taxon>Glomeromycetes</taxon>
        <taxon>Glomerales</taxon>
        <taxon>Glomeraceae</taxon>
        <taxon>Rhizophagus</taxon>
    </lineage>
</organism>
<reference evidence="1 2" key="1">
    <citation type="submission" date="2016-04" db="EMBL/GenBank/DDBJ databases">
        <title>Genome analyses suggest a sexual origin of heterokaryosis in a supposedly ancient asexual fungus.</title>
        <authorList>
            <person name="Ropars J."/>
            <person name="Sedzielewska K."/>
            <person name="Noel J."/>
            <person name="Charron P."/>
            <person name="Farinelli L."/>
            <person name="Marton T."/>
            <person name="Kruger M."/>
            <person name="Pelin A."/>
            <person name="Brachmann A."/>
            <person name="Corradi N."/>
        </authorList>
    </citation>
    <scope>NUCLEOTIDE SEQUENCE [LARGE SCALE GENOMIC DNA]</scope>
    <source>
        <strain evidence="1 2">A5</strain>
    </source>
</reference>
<gene>
    <name evidence="1" type="ORF">RhiirA5_364746</name>
</gene>
<proteinExistence type="predicted"/>
<evidence type="ECO:0000313" key="1">
    <source>
        <dbReference type="EMBL" id="PKC01670.1"/>
    </source>
</evidence>